<dbReference type="PANTHER" id="PTHR34610:SF4">
    <property type="entry name" value="SLL8027 PROTEIN"/>
    <property type="match status" value="1"/>
</dbReference>
<evidence type="ECO:0000259" key="1">
    <source>
        <dbReference type="Pfam" id="PF13470"/>
    </source>
</evidence>
<accession>T0ZR20</accession>
<comment type="caution">
    <text evidence="2">The sequence shown here is derived from an EMBL/GenBank/DDBJ whole genome shotgun (WGS) entry which is preliminary data.</text>
</comment>
<sequence length="137" mass="14268">MLRAVIDPGVLLSARLASAGTPAQLYARWVAGEFELVVCSHLLAELDSVLGRPKFGRYASLEEVDRYVAGLRAGVSTVPDPAPSPGLTRDPAGDHLVALARSAGVDYLVAGDADLTVLMDVVPLVCSPAPFLARSAS</sequence>
<reference evidence="2" key="1">
    <citation type="submission" date="2013-08" db="EMBL/GenBank/DDBJ databases">
        <authorList>
            <person name="Mendez C."/>
            <person name="Richter M."/>
            <person name="Ferrer M."/>
            <person name="Sanchez J."/>
        </authorList>
    </citation>
    <scope>NUCLEOTIDE SEQUENCE</scope>
</reference>
<gene>
    <name evidence="2" type="ORF">B1B_11126</name>
</gene>
<proteinExistence type="predicted"/>
<dbReference type="NCBIfam" id="TIGR00305">
    <property type="entry name" value="putative toxin-antitoxin system toxin component, PIN family"/>
    <property type="match status" value="1"/>
</dbReference>
<dbReference type="EMBL" id="AUZY01007204">
    <property type="protein sequence ID" value="EQD50746.1"/>
    <property type="molecule type" value="Genomic_DNA"/>
</dbReference>
<feature type="domain" description="PIN" evidence="1">
    <location>
        <begin position="3"/>
        <end position="113"/>
    </location>
</feature>
<protein>
    <submittedName>
        <fullName evidence="2">Protein containing DUF132</fullName>
    </submittedName>
</protein>
<dbReference type="InterPro" id="IPR002716">
    <property type="entry name" value="PIN_dom"/>
</dbReference>
<dbReference type="SUPFAM" id="SSF88723">
    <property type="entry name" value="PIN domain-like"/>
    <property type="match status" value="1"/>
</dbReference>
<dbReference type="Pfam" id="PF13470">
    <property type="entry name" value="PIN_3"/>
    <property type="match status" value="1"/>
</dbReference>
<dbReference type="AlphaFoldDB" id="T0ZR20"/>
<name>T0ZR20_9ZZZZ</name>
<dbReference type="InterPro" id="IPR029060">
    <property type="entry name" value="PIN-like_dom_sf"/>
</dbReference>
<evidence type="ECO:0000313" key="2">
    <source>
        <dbReference type="EMBL" id="EQD50746.1"/>
    </source>
</evidence>
<dbReference type="PANTHER" id="PTHR34610">
    <property type="entry name" value="SSL7007 PROTEIN"/>
    <property type="match status" value="1"/>
</dbReference>
<organism evidence="2">
    <name type="scientific">mine drainage metagenome</name>
    <dbReference type="NCBI Taxonomy" id="410659"/>
    <lineage>
        <taxon>unclassified sequences</taxon>
        <taxon>metagenomes</taxon>
        <taxon>ecological metagenomes</taxon>
    </lineage>
</organism>
<dbReference type="InterPro" id="IPR002850">
    <property type="entry name" value="PIN_toxin-like"/>
</dbReference>
<reference evidence="2" key="2">
    <citation type="journal article" date="2014" name="ISME J.">
        <title>Microbial stratification in low pH oxic and suboxic macroscopic growths along an acid mine drainage.</title>
        <authorList>
            <person name="Mendez-Garcia C."/>
            <person name="Mesa V."/>
            <person name="Sprenger R.R."/>
            <person name="Richter M."/>
            <person name="Diez M.S."/>
            <person name="Solano J."/>
            <person name="Bargiela R."/>
            <person name="Golyshina O.V."/>
            <person name="Manteca A."/>
            <person name="Ramos J.L."/>
            <person name="Gallego J.R."/>
            <person name="Llorente I."/>
            <person name="Martins Dos Santos V.A."/>
            <person name="Jensen O.N."/>
            <person name="Pelaez A.I."/>
            <person name="Sanchez J."/>
            <person name="Ferrer M."/>
        </authorList>
    </citation>
    <scope>NUCLEOTIDE SEQUENCE</scope>
</reference>